<reference evidence="1 2" key="1">
    <citation type="submission" date="2018-12" db="EMBL/GenBank/DDBJ databases">
        <authorList>
            <consortium name="Pathogen Informatics"/>
        </authorList>
    </citation>
    <scope>NUCLEOTIDE SEQUENCE [LARGE SCALE GENOMIC DNA]</scope>
    <source>
        <strain evidence="1 2">NCTC13098</strain>
    </source>
</reference>
<dbReference type="GO" id="GO:0006396">
    <property type="term" value="P:RNA processing"/>
    <property type="evidence" value="ECO:0007669"/>
    <property type="project" value="UniProtKB-ARBA"/>
</dbReference>
<organism evidence="1 2">
    <name type="scientific">Raoultella terrigena</name>
    <name type="common">Klebsiella terrigena</name>
    <dbReference type="NCBI Taxonomy" id="577"/>
    <lineage>
        <taxon>Bacteria</taxon>
        <taxon>Pseudomonadati</taxon>
        <taxon>Pseudomonadota</taxon>
        <taxon>Gammaproteobacteria</taxon>
        <taxon>Enterobacterales</taxon>
        <taxon>Enterobacteriaceae</taxon>
        <taxon>Klebsiella/Raoultella group</taxon>
        <taxon>Raoultella</taxon>
    </lineage>
</organism>
<accession>A0A3P8ISA5</accession>
<protein>
    <submittedName>
        <fullName evidence="1">tRNA pseudouridine synthase C</fullName>
        <ecNumber evidence="1">5.4.99.26</ecNumber>
    </submittedName>
</protein>
<sequence length="47" mass="5318">MLHASQLSLTHPFTGEPLVIRASLDDVWMRALSQFGWRGLLPLNERG</sequence>
<dbReference type="GO" id="GO:0160149">
    <property type="term" value="F:tRNA pseudouridine(65) synthase activity"/>
    <property type="evidence" value="ECO:0007669"/>
    <property type="project" value="UniProtKB-EC"/>
</dbReference>
<dbReference type="Proteomes" id="UP000274346">
    <property type="component" value="Chromosome"/>
</dbReference>
<dbReference type="EC" id="5.4.99.26" evidence="1"/>
<proteinExistence type="predicted"/>
<evidence type="ECO:0000313" key="2">
    <source>
        <dbReference type="Proteomes" id="UP000274346"/>
    </source>
</evidence>
<dbReference type="EMBL" id="LR131271">
    <property type="protein sequence ID" value="VDR25059.1"/>
    <property type="molecule type" value="Genomic_DNA"/>
</dbReference>
<dbReference type="AlphaFoldDB" id="A0A3P8ISA5"/>
<dbReference type="GO" id="GO:0003723">
    <property type="term" value="F:RNA binding"/>
    <property type="evidence" value="ECO:0007669"/>
    <property type="project" value="InterPro"/>
</dbReference>
<dbReference type="GO" id="GO:0001522">
    <property type="term" value="P:pseudouridine synthesis"/>
    <property type="evidence" value="ECO:0007669"/>
    <property type="project" value="InterPro"/>
</dbReference>
<name>A0A3P8ISA5_RAOTE</name>
<keyword evidence="1" id="KW-0413">Isomerase</keyword>
<gene>
    <name evidence="1" type="primary">truC</name>
    <name evidence="1" type="ORF">NCTC13098_01365</name>
</gene>
<dbReference type="InterPro" id="IPR020103">
    <property type="entry name" value="PsdUridine_synth_cat_dom_sf"/>
</dbReference>
<dbReference type="SUPFAM" id="SSF55120">
    <property type="entry name" value="Pseudouridine synthase"/>
    <property type="match status" value="1"/>
</dbReference>
<dbReference type="KEGG" id="rtg:NCTC13098_01365"/>
<evidence type="ECO:0000313" key="1">
    <source>
        <dbReference type="EMBL" id="VDR25059.1"/>
    </source>
</evidence>